<dbReference type="PROSITE" id="PS51747">
    <property type="entry name" value="CYT_DCMP_DEAMINASES_2"/>
    <property type="match status" value="1"/>
</dbReference>
<keyword evidence="5 7" id="KW-0862">Zinc</keyword>
<evidence type="ECO:0000256" key="7">
    <source>
        <dbReference type="HAMAP-Rule" id="MF_00972"/>
    </source>
</evidence>
<dbReference type="Proteomes" id="UP000885771">
    <property type="component" value="Unassembled WGS sequence"/>
</dbReference>
<dbReference type="Pfam" id="PF14437">
    <property type="entry name" value="MafB19-deam"/>
    <property type="match status" value="1"/>
</dbReference>
<dbReference type="EMBL" id="DRLI01000110">
    <property type="protein sequence ID" value="HHM01930.1"/>
    <property type="molecule type" value="Genomic_DNA"/>
</dbReference>
<proteinExistence type="inferred from homology"/>
<feature type="binding site" evidence="7">
    <location>
        <position position="60"/>
    </location>
    <ligand>
        <name>Zn(2+)</name>
        <dbReference type="ChEBI" id="CHEBI:29105"/>
        <note>catalytic</note>
    </ligand>
</feature>
<dbReference type="CDD" id="cd01285">
    <property type="entry name" value="nucleoside_deaminase"/>
    <property type="match status" value="1"/>
</dbReference>
<evidence type="ECO:0000256" key="6">
    <source>
        <dbReference type="ARBA" id="ARBA00048045"/>
    </source>
</evidence>
<feature type="active site" description="Proton donor" evidence="7">
    <location>
        <position position="62"/>
    </location>
</feature>
<dbReference type="InterPro" id="IPR016193">
    <property type="entry name" value="Cytidine_deaminase-like"/>
</dbReference>
<keyword evidence="3 7" id="KW-0479">Metal-binding</keyword>
<organism evidence="9">
    <name type="scientific">Caldithrix abyssi</name>
    <dbReference type="NCBI Taxonomy" id="187145"/>
    <lineage>
        <taxon>Bacteria</taxon>
        <taxon>Pseudomonadati</taxon>
        <taxon>Calditrichota</taxon>
        <taxon>Calditrichia</taxon>
        <taxon>Calditrichales</taxon>
        <taxon>Calditrichaceae</taxon>
        <taxon>Caldithrix</taxon>
    </lineage>
</organism>
<evidence type="ECO:0000259" key="8">
    <source>
        <dbReference type="PROSITE" id="PS51747"/>
    </source>
</evidence>
<feature type="binding site" evidence="7">
    <location>
        <position position="93"/>
    </location>
    <ligand>
        <name>Zn(2+)</name>
        <dbReference type="ChEBI" id="CHEBI:29105"/>
        <note>catalytic</note>
    </ligand>
</feature>
<evidence type="ECO:0000313" key="9">
    <source>
        <dbReference type="EMBL" id="HHM01930.1"/>
    </source>
</evidence>
<evidence type="ECO:0000256" key="3">
    <source>
        <dbReference type="ARBA" id="ARBA00022723"/>
    </source>
</evidence>
<protein>
    <recommendedName>
        <fullName evidence="7">tRNA-specific adenosine deaminase</fullName>
        <ecNumber evidence="7">3.5.4.33</ecNumber>
    </recommendedName>
</protein>
<dbReference type="NCBIfam" id="NF008113">
    <property type="entry name" value="PRK10860.1"/>
    <property type="match status" value="1"/>
</dbReference>
<comment type="similarity">
    <text evidence="7">Belongs to the cytidine and deoxycytidylate deaminase family.</text>
</comment>
<dbReference type="HAMAP" id="MF_00972">
    <property type="entry name" value="tRNA_aden_deaminase"/>
    <property type="match status" value="1"/>
</dbReference>
<reference evidence="9" key="1">
    <citation type="journal article" date="2020" name="mSystems">
        <title>Genome- and Community-Level Interaction Insights into Carbon Utilization and Element Cycling Functions of Hydrothermarchaeota in Hydrothermal Sediment.</title>
        <authorList>
            <person name="Zhou Z."/>
            <person name="Liu Y."/>
            <person name="Xu W."/>
            <person name="Pan J."/>
            <person name="Luo Z.H."/>
            <person name="Li M."/>
        </authorList>
    </citation>
    <scope>NUCLEOTIDE SEQUENCE [LARGE SCALE GENOMIC DNA]</scope>
    <source>
        <strain evidence="9">HyVt-460</strain>
    </source>
</reference>
<evidence type="ECO:0000256" key="1">
    <source>
        <dbReference type="ARBA" id="ARBA00011738"/>
    </source>
</evidence>
<dbReference type="AlphaFoldDB" id="A0A7V5VEN2"/>
<name>A0A7V5VEN2_CALAY</name>
<comment type="cofactor">
    <cofactor evidence="7">
        <name>Zn(2+)</name>
        <dbReference type="ChEBI" id="CHEBI:29105"/>
    </cofactor>
    <text evidence="7">Binds 1 zinc ion per subunit.</text>
</comment>
<keyword evidence="2 7" id="KW-0819">tRNA processing</keyword>
<comment type="subunit">
    <text evidence="1 7">Homodimer.</text>
</comment>
<dbReference type="InterPro" id="IPR058535">
    <property type="entry name" value="MafB19-deam"/>
</dbReference>
<evidence type="ECO:0000256" key="5">
    <source>
        <dbReference type="ARBA" id="ARBA00022833"/>
    </source>
</evidence>
<feature type="binding site" evidence="7">
    <location>
        <position position="90"/>
    </location>
    <ligand>
        <name>Zn(2+)</name>
        <dbReference type="ChEBI" id="CHEBI:29105"/>
        <note>catalytic</note>
    </ligand>
</feature>
<evidence type="ECO:0000256" key="4">
    <source>
        <dbReference type="ARBA" id="ARBA00022801"/>
    </source>
</evidence>
<gene>
    <name evidence="7" type="primary">tadA</name>
    <name evidence="9" type="ORF">ENJ15_02885</name>
</gene>
<accession>A0A7V5VEN2</accession>
<sequence length="159" mass="17614">MTTEKEKPASDNYFMGEALREARRAMEHGDVPIGAVVVHEGRIIGRGHNQVELLNDPTAHAEMIAITAAASSLKNKWLREASLYVTVEPCSMCAGASVLARLKKLVYGVADIKSGAHSSLFNLLNDPRLNHQLEVVPGVRKDECSFLLIEFFETLRKKR</sequence>
<dbReference type="EC" id="3.5.4.33" evidence="7"/>
<dbReference type="InterPro" id="IPR002125">
    <property type="entry name" value="CMP_dCMP_dom"/>
</dbReference>
<comment type="caution">
    <text evidence="9">The sequence shown here is derived from an EMBL/GenBank/DDBJ whole genome shotgun (WGS) entry which is preliminary data.</text>
</comment>
<dbReference type="Gene3D" id="3.40.140.10">
    <property type="entry name" value="Cytidine Deaminase, domain 2"/>
    <property type="match status" value="1"/>
</dbReference>
<dbReference type="SUPFAM" id="SSF53927">
    <property type="entry name" value="Cytidine deaminase-like"/>
    <property type="match status" value="1"/>
</dbReference>
<dbReference type="PANTHER" id="PTHR11079">
    <property type="entry name" value="CYTOSINE DEAMINASE FAMILY MEMBER"/>
    <property type="match status" value="1"/>
</dbReference>
<dbReference type="GO" id="GO:0052717">
    <property type="term" value="F:tRNA-specific adenosine-34 deaminase activity"/>
    <property type="evidence" value="ECO:0007669"/>
    <property type="project" value="UniProtKB-UniRule"/>
</dbReference>
<keyword evidence="4 7" id="KW-0378">Hydrolase</keyword>
<dbReference type="InterPro" id="IPR028883">
    <property type="entry name" value="tRNA_aden_deaminase"/>
</dbReference>
<dbReference type="GO" id="GO:0002100">
    <property type="term" value="P:tRNA wobble adenosine to inosine editing"/>
    <property type="evidence" value="ECO:0007669"/>
    <property type="project" value="UniProtKB-UniRule"/>
</dbReference>
<comment type="catalytic activity">
    <reaction evidence="6 7">
        <text>adenosine(34) in tRNA + H2O + H(+) = inosine(34) in tRNA + NH4(+)</text>
        <dbReference type="Rhea" id="RHEA:43168"/>
        <dbReference type="Rhea" id="RHEA-COMP:10373"/>
        <dbReference type="Rhea" id="RHEA-COMP:10374"/>
        <dbReference type="ChEBI" id="CHEBI:15377"/>
        <dbReference type="ChEBI" id="CHEBI:15378"/>
        <dbReference type="ChEBI" id="CHEBI:28938"/>
        <dbReference type="ChEBI" id="CHEBI:74411"/>
        <dbReference type="ChEBI" id="CHEBI:82852"/>
        <dbReference type="EC" id="3.5.4.33"/>
    </reaction>
</comment>
<dbReference type="PANTHER" id="PTHR11079:SF202">
    <property type="entry name" value="TRNA-SPECIFIC ADENOSINE DEAMINASE"/>
    <property type="match status" value="1"/>
</dbReference>
<comment type="function">
    <text evidence="7">Catalyzes the deamination of adenosine to inosine at the wobble position 34 of tRNA(Arg2).</text>
</comment>
<dbReference type="FunFam" id="3.40.140.10:FF:000005">
    <property type="entry name" value="tRNA-specific adenosine deaminase"/>
    <property type="match status" value="1"/>
</dbReference>
<feature type="domain" description="CMP/dCMP-type deaminase" evidence="8">
    <location>
        <begin position="9"/>
        <end position="136"/>
    </location>
</feature>
<evidence type="ECO:0000256" key="2">
    <source>
        <dbReference type="ARBA" id="ARBA00022694"/>
    </source>
</evidence>
<dbReference type="GO" id="GO:0008270">
    <property type="term" value="F:zinc ion binding"/>
    <property type="evidence" value="ECO:0007669"/>
    <property type="project" value="UniProtKB-UniRule"/>
</dbReference>